<dbReference type="EMBL" id="CAEZYU010000069">
    <property type="protein sequence ID" value="CAB4747831.1"/>
    <property type="molecule type" value="Genomic_DNA"/>
</dbReference>
<sequence length="137" mass="14957">MSNEQPTTNNNSKMIPPIGGAVRREVGGVSEDIFSAGDAHIKRVVYPSGYKWSTNLKPIVGTDLCMHAHVGFLAEGHMRIEYPDGCCIDLVAPQAVIIHPGHDATVIGDETAVLIQFDFDKETVSRLNLPLEHEHAK</sequence>
<evidence type="ECO:0000313" key="1">
    <source>
        <dbReference type="EMBL" id="CAB4551932.1"/>
    </source>
</evidence>
<evidence type="ECO:0000313" key="2">
    <source>
        <dbReference type="EMBL" id="CAB4747831.1"/>
    </source>
</evidence>
<dbReference type="EMBL" id="CAFBMG010000188">
    <property type="protein sequence ID" value="CAB4916386.1"/>
    <property type="molecule type" value="Genomic_DNA"/>
</dbReference>
<proteinExistence type="predicted"/>
<name>A0A6J7HBV7_9ZZZZ</name>
<protein>
    <submittedName>
        <fullName evidence="3">Unannotated protein</fullName>
    </submittedName>
</protein>
<dbReference type="AlphaFoldDB" id="A0A6J7HBV7"/>
<gene>
    <name evidence="1" type="ORF">UFOPK1358_01682</name>
    <name evidence="2" type="ORF">UFOPK2766_01467</name>
    <name evidence="3" type="ORF">UFOPK3519_01713</name>
</gene>
<accession>A0A6J7HBV7</accession>
<organism evidence="3">
    <name type="scientific">freshwater metagenome</name>
    <dbReference type="NCBI Taxonomy" id="449393"/>
    <lineage>
        <taxon>unclassified sequences</taxon>
        <taxon>metagenomes</taxon>
        <taxon>ecological metagenomes</taxon>
    </lineage>
</organism>
<reference evidence="3" key="1">
    <citation type="submission" date="2020-05" db="EMBL/GenBank/DDBJ databases">
        <authorList>
            <person name="Chiriac C."/>
            <person name="Salcher M."/>
            <person name="Ghai R."/>
            <person name="Kavagutti S V."/>
        </authorList>
    </citation>
    <scope>NUCLEOTIDE SEQUENCE</scope>
</reference>
<evidence type="ECO:0000313" key="3">
    <source>
        <dbReference type="EMBL" id="CAB4916386.1"/>
    </source>
</evidence>
<dbReference type="EMBL" id="CAEZSF010000208">
    <property type="protein sequence ID" value="CAB4551932.1"/>
    <property type="molecule type" value="Genomic_DNA"/>
</dbReference>